<dbReference type="PANTHER" id="PTHR43479:SF20">
    <property type="entry name" value="HTH TETR-TYPE DOMAIN-CONTAINING PROTEIN"/>
    <property type="match status" value="1"/>
</dbReference>
<sequence length="197" mass="22704">MANRKKRENNKDRLIETTIRHIEKLGADKISLRKIAAECGVTHASIYKHFQDKQALIEATYPYILNRIYPFIQKEIDGRPKENAFLAMCKGYMKFMVTYPQYHYLLHISPSSREAWRMQPEKNIMKQFSAHYTPLMADFLEEYGIPSAEGYILIPLIVTILEGSITLINKGGLAVNGDCTRLVDLLIVEKLNLKRIA</sequence>
<evidence type="ECO:0000313" key="4">
    <source>
        <dbReference type="EMBL" id="KKI52367.1"/>
    </source>
</evidence>
<dbReference type="Pfam" id="PF00440">
    <property type="entry name" value="TetR_N"/>
    <property type="match status" value="1"/>
</dbReference>
<dbReference type="InterPro" id="IPR009057">
    <property type="entry name" value="Homeodomain-like_sf"/>
</dbReference>
<keyword evidence="5" id="KW-1185">Reference proteome</keyword>
<evidence type="ECO:0000259" key="3">
    <source>
        <dbReference type="PROSITE" id="PS50977"/>
    </source>
</evidence>
<name>A0A0M2NPN8_9FIRM</name>
<dbReference type="PROSITE" id="PS50977">
    <property type="entry name" value="HTH_TETR_2"/>
    <property type="match status" value="1"/>
</dbReference>
<gene>
    <name evidence="4" type="ORF">CHK_0137</name>
</gene>
<dbReference type="SUPFAM" id="SSF46689">
    <property type="entry name" value="Homeodomain-like"/>
    <property type="match status" value="1"/>
</dbReference>
<dbReference type="Proteomes" id="UP000034076">
    <property type="component" value="Unassembled WGS sequence"/>
</dbReference>
<accession>A0A0M2NPN8</accession>
<keyword evidence="1 2" id="KW-0238">DNA-binding</keyword>
<evidence type="ECO:0000256" key="2">
    <source>
        <dbReference type="PROSITE-ProRule" id="PRU00335"/>
    </source>
</evidence>
<evidence type="ECO:0000256" key="1">
    <source>
        <dbReference type="ARBA" id="ARBA00023125"/>
    </source>
</evidence>
<dbReference type="AlphaFoldDB" id="A0A0M2NPN8"/>
<feature type="domain" description="HTH tetR-type" evidence="3">
    <location>
        <begin position="8"/>
        <end position="68"/>
    </location>
</feature>
<comment type="caution">
    <text evidence="4">The sequence shown here is derived from an EMBL/GenBank/DDBJ whole genome shotgun (WGS) entry which is preliminary data.</text>
</comment>
<dbReference type="RefSeq" id="WP_046441982.1">
    <property type="nucleotide sequence ID" value="NZ_CAUERS010000007.1"/>
</dbReference>
<protein>
    <recommendedName>
        <fullName evidence="3">HTH tetR-type domain-containing protein</fullName>
    </recommendedName>
</protein>
<reference evidence="4 5" key="1">
    <citation type="submission" date="2015-04" db="EMBL/GenBank/DDBJ databases">
        <title>Draft genome sequence of bacteremic isolate Catabacter hongkongensis type strain HKU16T.</title>
        <authorList>
            <person name="Lau S.K."/>
            <person name="Teng J.L."/>
            <person name="Huang Y."/>
            <person name="Curreem S.O."/>
            <person name="Tsui S.K."/>
            <person name="Woo P.C."/>
        </authorList>
    </citation>
    <scope>NUCLEOTIDE SEQUENCE [LARGE SCALE GENOMIC DNA]</scope>
    <source>
        <strain evidence="4 5">HKU16</strain>
    </source>
</reference>
<evidence type="ECO:0000313" key="5">
    <source>
        <dbReference type="Proteomes" id="UP000034076"/>
    </source>
</evidence>
<dbReference type="Gene3D" id="1.10.10.60">
    <property type="entry name" value="Homeodomain-like"/>
    <property type="match status" value="1"/>
</dbReference>
<dbReference type="InterPro" id="IPR001647">
    <property type="entry name" value="HTH_TetR"/>
</dbReference>
<dbReference type="GO" id="GO:0003677">
    <property type="term" value="F:DNA binding"/>
    <property type="evidence" value="ECO:0007669"/>
    <property type="project" value="UniProtKB-UniRule"/>
</dbReference>
<dbReference type="EMBL" id="LAYJ01000022">
    <property type="protein sequence ID" value="KKI52367.1"/>
    <property type="molecule type" value="Genomic_DNA"/>
</dbReference>
<dbReference type="InterPro" id="IPR050624">
    <property type="entry name" value="HTH-type_Tx_Regulator"/>
</dbReference>
<dbReference type="OrthoDB" id="9179041at2"/>
<feature type="DNA-binding region" description="H-T-H motif" evidence="2">
    <location>
        <begin position="31"/>
        <end position="50"/>
    </location>
</feature>
<dbReference type="Gene3D" id="1.10.357.10">
    <property type="entry name" value="Tetracycline Repressor, domain 2"/>
    <property type="match status" value="1"/>
</dbReference>
<organism evidence="4 5">
    <name type="scientific">Christensenella hongkongensis</name>
    <dbReference type="NCBI Taxonomy" id="270498"/>
    <lineage>
        <taxon>Bacteria</taxon>
        <taxon>Bacillati</taxon>
        <taxon>Bacillota</taxon>
        <taxon>Clostridia</taxon>
        <taxon>Christensenellales</taxon>
        <taxon>Christensenellaceae</taxon>
        <taxon>Christensenella</taxon>
    </lineage>
</organism>
<dbReference type="PANTHER" id="PTHR43479">
    <property type="entry name" value="ACREF/ENVCD OPERON REPRESSOR-RELATED"/>
    <property type="match status" value="1"/>
</dbReference>
<proteinExistence type="predicted"/>
<dbReference type="STRING" id="270498.CHK_0137"/>